<evidence type="ECO:0000256" key="3">
    <source>
        <dbReference type="ARBA" id="ARBA00022692"/>
    </source>
</evidence>
<dbReference type="AlphaFoldDB" id="A0A7R9YBK3"/>
<protein>
    <recommendedName>
        <fullName evidence="10">MICOS complex subunit MIC60</fullName>
    </recommendedName>
</protein>
<dbReference type="InterPro" id="IPR019133">
    <property type="entry name" value="MIC60"/>
</dbReference>
<feature type="coiled-coil region" evidence="8">
    <location>
        <begin position="77"/>
        <end position="108"/>
    </location>
</feature>
<evidence type="ECO:0000256" key="2">
    <source>
        <dbReference type="ARBA" id="ARBA00010877"/>
    </source>
</evidence>
<name>A0A7R9YBK3_9STRA</name>
<keyword evidence="5" id="KW-1133">Transmembrane helix</keyword>
<dbReference type="Pfam" id="PF09731">
    <property type="entry name" value="Mitofilin"/>
    <property type="match status" value="1"/>
</dbReference>
<keyword evidence="7" id="KW-0472">Membrane</keyword>
<dbReference type="GO" id="GO:0042407">
    <property type="term" value="P:cristae formation"/>
    <property type="evidence" value="ECO:0007669"/>
    <property type="project" value="TreeGrafter"/>
</dbReference>
<accession>A0A7R9YBK3</accession>
<gene>
    <name evidence="9" type="ORF">PPYR1160_LOCUS5151</name>
</gene>
<keyword evidence="4" id="KW-0999">Mitochondrion inner membrane</keyword>
<evidence type="ECO:0000256" key="8">
    <source>
        <dbReference type="SAM" id="Coils"/>
    </source>
</evidence>
<keyword evidence="3" id="KW-0812">Transmembrane</keyword>
<dbReference type="PANTHER" id="PTHR15415:SF7">
    <property type="entry name" value="MICOS COMPLEX SUBUNIT MIC60"/>
    <property type="match status" value="1"/>
</dbReference>
<evidence type="ECO:0000256" key="4">
    <source>
        <dbReference type="ARBA" id="ARBA00022792"/>
    </source>
</evidence>
<organism evidence="9">
    <name type="scientific">Pinguiococcus pyrenoidosus</name>
    <dbReference type="NCBI Taxonomy" id="172671"/>
    <lineage>
        <taxon>Eukaryota</taxon>
        <taxon>Sar</taxon>
        <taxon>Stramenopiles</taxon>
        <taxon>Ochrophyta</taxon>
        <taxon>Pinguiophyceae</taxon>
        <taxon>Pinguiochrysidales</taxon>
        <taxon>Pinguiochrysidaceae</taxon>
        <taxon>Pinguiococcus</taxon>
    </lineage>
</organism>
<evidence type="ECO:0000256" key="6">
    <source>
        <dbReference type="ARBA" id="ARBA00023128"/>
    </source>
</evidence>
<keyword evidence="6" id="KW-0496">Mitochondrion</keyword>
<comment type="subcellular location">
    <subcellularLocation>
        <location evidence="1">Mitochondrion inner membrane</location>
    </subcellularLocation>
</comment>
<comment type="similarity">
    <text evidence="2">Belongs to the MICOS complex subunit Mic60 family.</text>
</comment>
<evidence type="ECO:0000256" key="7">
    <source>
        <dbReference type="ARBA" id="ARBA00023136"/>
    </source>
</evidence>
<dbReference type="EMBL" id="HBEA01006687">
    <property type="protein sequence ID" value="CAD8255659.1"/>
    <property type="molecule type" value="Transcribed_RNA"/>
</dbReference>
<dbReference type="PANTHER" id="PTHR15415">
    <property type="entry name" value="MITOFILIN"/>
    <property type="match status" value="1"/>
</dbReference>
<evidence type="ECO:0000313" key="9">
    <source>
        <dbReference type="EMBL" id="CAD8255659.1"/>
    </source>
</evidence>
<sequence length="381" mass="42652">MEQAETRARELRLRELEFTTEEVTALNVALRRELEATFLADAHTVGIEELRNRVASLVTILQERTRYEALRISEALRRAEEESARKYNALLEDQRKNLTMELNEHRQAMQLADVRAREEALALMKSQMEEKYQAELRLRTGDMERLLQQQIRRQELEFNAAVLDKVKELTDSRSEAYKQMAAEVGLLRSSVAETKALDAKSLEVHKITAAALSLAQKFETNEPFLQEANTLARLSSSAGPEISSLIEELPQDAMKKGIPTLPQLQYRFDRVKRAARHESNVPPEMPGFGGQIVASVTTFLTVPPKGLVKGSGPEERLARAAYFVQTGELAKAASEVSGLTGRAKAAVQDWLNDAESRIKADKVSAAITLQAASLNRRQLSQ</sequence>
<keyword evidence="8" id="KW-0175">Coiled coil</keyword>
<dbReference type="GO" id="GO:0061617">
    <property type="term" value="C:MICOS complex"/>
    <property type="evidence" value="ECO:0007669"/>
    <property type="project" value="TreeGrafter"/>
</dbReference>
<proteinExistence type="inferred from homology"/>
<reference evidence="9" key="1">
    <citation type="submission" date="2021-01" db="EMBL/GenBank/DDBJ databases">
        <authorList>
            <person name="Corre E."/>
            <person name="Pelletier E."/>
            <person name="Niang G."/>
            <person name="Scheremetjew M."/>
            <person name="Finn R."/>
            <person name="Kale V."/>
            <person name="Holt S."/>
            <person name="Cochrane G."/>
            <person name="Meng A."/>
            <person name="Brown T."/>
            <person name="Cohen L."/>
        </authorList>
    </citation>
    <scope>NUCLEOTIDE SEQUENCE</scope>
    <source>
        <strain evidence="9">CCMP2078</strain>
    </source>
</reference>
<evidence type="ECO:0008006" key="10">
    <source>
        <dbReference type="Google" id="ProtNLM"/>
    </source>
</evidence>
<evidence type="ECO:0000256" key="5">
    <source>
        <dbReference type="ARBA" id="ARBA00022989"/>
    </source>
</evidence>
<evidence type="ECO:0000256" key="1">
    <source>
        <dbReference type="ARBA" id="ARBA00004273"/>
    </source>
</evidence>